<feature type="transmembrane region" description="Helical" evidence="6">
    <location>
        <begin position="184"/>
        <end position="210"/>
    </location>
</feature>
<feature type="transmembrane region" description="Helical" evidence="6">
    <location>
        <begin position="313"/>
        <end position="332"/>
    </location>
</feature>
<evidence type="ECO:0000256" key="3">
    <source>
        <dbReference type="ARBA" id="ARBA00022692"/>
    </source>
</evidence>
<evidence type="ECO:0000313" key="7">
    <source>
        <dbReference type="EMBL" id="ABM38394.1"/>
    </source>
</evidence>
<reference evidence="8" key="1">
    <citation type="journal article" date="2009" name="Environ. Microbiol.">
        <title>The genome of Polaromonas naphthalenivorans strain CJ2, isolated from coal tar-contaminated sediment, reveals physiological and metabolic versatility and evolution through extensive horizontal gene transfer.</title>
        <authorList>
            <person name="Yagi J.M."/>
            <person name="Sims D."/>
            <person name="Brettin T."/>
            <person name="Bruce D."/>
            <person name="Madsen E.L."/>
        </authorList>
    </citation>
    <scope>NUCLEOTIDE SEQUENCE [LARGE SCALE GENOMIC DNA]</scope>
    <source>
        <strain evidence="8">CJ2</strain>
    </source>
</reference>
<comment type="similarity">
    <text evidence="2">Belongs to the autoinducer-2 exporter (AI-2E) (TC 2.A.86) family.</text>
</comment>
<evidence type="ECO:0000313" key="8">
    <source>
        <dbReference type="Proteomes" id="UP000000644"/>
    </source>
</evidence>
<dbReference type="AlphaFoldDB" id="A1VRW6"/>
<comment type="subcellular location">
    <subcellularLocation>
        <location evidence="1">Membrane</location>
        <topology evidence="1">Multi-pass membrane protein</topology>
    </subcellularLocation>
</comment>
<dbReference type="STRING" id="365044.Pnap_3095"/>
<organism evidence="7 8">
    <name type="scientific">Polaromonas naphthalenivorans (strain CJ2)</name>
    <dbReference type="NCBI Taxonomy" id="365044"/>
    <lineage>
        <taxon>Bacteria</taxon>
        <taxon>Pseudomonadati</taxon>
        <taxon>Pseudomonadota</taxon>
        <taxon>Betaproteobacteria</taxon>
        <taxon>Burkholderiales</taxon>
        <taxon>Comamonadaceae</taxon>
        <taxon>Polaromonas</taxon>
    </lineage>
</organism>
<evidence type="ECO:0000256" key="4">
    <source>
        <dbReference type="ARBA" id="ARBA00022989"/>
    </source>
</evidence>
<accession>A1VRW6</accession>
<proteinExistence type="inferred from homology"/>
<dbReference type="RefSeq" id="WP_011802466.1">
    <property type="nucleotide sequence ID" value="NC_008781.1"/>
</dbReference>
<keyword evidence="5 6" id="KW-0472">Membrane</keyword>
<dbReference type="Proteomes" id="UP000000644">
    <property type="component" value="Chromosome"/>
</dbReference>
<dbReference type="GO" id="GO:0016020">
    <property type="term" value="C:membrane"/>
    <property type="evidence" value="ECO:0007669"/>
    <property type="project" value="UniProtKB-SubCell"/>
</dbReference>
<name>A1VRW6_POLNA</name>
<dbReference type="OrthoDB" id="8566218at2"/>
<evidence type="ECO:0000256" key="1">
    <source>
        <dbReference type="ARBA" id="ARBA00004141"/>
    </source>
</evidence>
<dbReference type="GO" id="GO:0055085">
    <property type="term" value="P:transmembrane transport"/>
    <property type="evidence" value="ECO:0007669"/>
    <property type="project" value="TreeGrafter"/>
</dbReference>
<dbReference type="Pfam" id="PF01594">
    <property type="entry name" value="AI-2E_transport"/>
    <property type="match status" value="1"/>
</dbReference>
<evidence type="ECO:0000256" key="2">
    <source>
        <dbReference type="ARBA" id="ARBA00009773"/>
    </source>
</evidence>
<keyword evidence="8" id="KW-1185">Reference proteome</keyword>
<gene>
    <name evidence="7" type="ordered locus">Pnap_3095</name>
</gene>
<feature type="transmembrane region" description="Helical" evidence="6">
    <location>
        <begin position="59"/>
        <end position="80"/>
    </location>
</feature>
<dbReference type="KEGG" id="pna:Pnap_3095"/>
<feature type="transmembrane region" description="Helical" evidence="6">
    <location>
        <begin position="36"/>
        <end position="53"/>
    </location>
</feature>
<keyword evidence="4 6" id="KW-1133">Transmembrane helix</keyword>
<keyword evidence="3 6" id="KW-0812">Transmembrane</keyword>
<dbReference type="eggNOG" id="COG0628">
    <property type="taxonomic scope" value="Bacteria"/>
</dbReference>
<evidence type="ECO:0000256" key="6">
    <source>
        <dbReference type="SAM" id="Phobius"/>
    </source>
</evidence>
<protein>
    <recommendedName>
        <fullName evidence="9">Permease</fullName>
    </recommendedName>
</protein>
<feature type="transmembrane region" description="Helical" evidence="6">
    <location>
        <begin position="253"/>
        <end position="272"/>
    </location>
</feature>
<feature type="transmembrane region" description="Helical" evidence="6">
    <location>
        <begin position="92"/>
        <end position="109"/>
    </location>
</feature>
<evidence type="ECO:0008006" key="9">
    <source>
        <dbReference type="Google" id="ProtNLM"/>
    </source>
</evidence>
<feature type="transmembrane region" description="Helical" evidence="6">
    <location>
        <begin position="352"/>
        <end position="374"/>
    </location>
</feature>
<dbReference type="HOGENOM" id="CLU_031275_0_1_4"/>
<evidence type="ECO:0000256" key="5">
    <source>
        <dbReference type="ARBA" id="ARBA00023136"/>
    </source>
</evidence>
<dbReference type="InterPro" id="IPR002549">
    <property type="entry name" value="AI-2E-like"/>
</dbReference>
<sequence>MTEEIVANVPPAELEEEDVTAFPEPERLLLHMPVDVRNLSLVILAILAGLFVLQWARAVFIPIMLSVLFSYAFSPLVNWLEFRRVPRWLSSAVLLLAILGAMGSGAYLLRLEAAQLIEALPAAAQKLGRALKSSSGKSESALETVQRAASQIEQATRESAAVTGPNRGATRVVIEAPRFNIKDYLWTGTVGLLALIGQVTVVVFLTYFLMLSGDTFRRKLVKLAGPSLSKKKVTLQALHEISGQIQRYLQVQLLTSALVGVLTGLALMFLGLENAGAWGVVAGVLNLVPYIGSLITAAASALVAFLQFGSINMALAVGGASVLIHTLVGNLLTPWLTSRASRLSPVAVFMGLLAWGWLWGVWGLLLGIPILMIVKSVCDRVEDLKPIGEFLGS</sequence>
<dbReference type="PANTHER" id="PTHR21716:SF16">
    <property type="entry name" value="BLL1467 PROTEIN"/>
    <property type="match status" value="1"/>
</dbReference>
<dbReference type="EMBL" id="CP000529">
    <property type="protein sequence ID" value="ABM38394.1"/>
    <property type="molecule type" value="Genomic_DNA"/>
</dbReference>
<dbReference type="PANTHER" id="PTHR21716">
    <property type="entry name" value="TRANSMEMBRANE PROTEIN"/>
    <property type="match status" value="1"/>
</dbReference>
<feature type="transmembrane region" description="Helical" evidence="6">
    <location>
        <begin position="278"/>
        <end position="306"/>
    </location>
</feature>